<protein>
    <submittedName>
        <fullName evidence="2">Putative NRAMP family protein</fullName>
    </submittedName>
</protein>
<evidence type="ECO:0000256" key="1">
    <source>
        <dbReference type="SAM" id="Phobius"/>
    </source>
</evidence>
<feature type="transmembrane region" description="Helical" evidence="1">
    <location>
        <begin position="38"/>
        <end position="57"/>
    </location>
</feature>
<dbReference type="AlphaFoldDB" id="A0A6A4RA31"/>
<reference evidence="3" key="1">
    <citation type="journal article" date="2020" name="Nat. Commun.">
        <title>Genome sequence of the cluster root forming white lupin.</title>
        <authorList>
            <person name="Hufnagel B."/>
            <person name="Marques A."/>
            <person name="Soriano A."/>
            <person name="Marques L."/>
            <person name="Divol F."/>
            <person name="Doumas P."/>
            <person name="Sallet E."/>
            <person name="Mancinotti D."/>
            <person name="Carrere S."/>
            <person name="Marande W."/>
            <person name="Arribat S."/>
            <person name="Keller J."/>
            <person name="Huneau C."/>
            <person name="Blein T."/>
            <person name="Aime D."/>
            <person name="Laguerre M."/>
            <person name="Taylor J."/>
            <person name="Schubert V."/>
            <person name="Nelson M."/>
            <person name="Geu-Flores F."/>
            <person name="Crespi M."/>
            <person name="Gallardo-Guerrero K."/>
            <person name="Delaux P.-M."/>
            <person name="Salse J."/>
            <person name="Berges H."/>
            <person name="Guyot R."/>
            <person name="Gouzy J."/>
            <person name="Peret B."/>
        </authorList>
    </citation>
    <scope>NUCLEOTIDE SEQUENCE [LARGE SCALE GENOMIC DNA]</scope>
    <source>
        <strain evidence="3">cv. Amiga</strain>
    </source>
</reference>
<keyword evidence="3" id="KW-1185">Reference proteome</keyword>
<keyword evidence="1" id="KW-1133">Transmembrane helix</keyword>
<dbReference type="OrthoDB" id="409173at2759"/>
<keyword evidence="1" id="KW-0812">Transmembrane</keyword>
<gene>
    <name evidence="2" type="ORF">Lalb_Chr01g0018781</name>
</gene>
<proteinExistence type="predicted"/>
<name>A0A6A4RA31_LUPAL</name>
<comment type="caution">
    <text evidence="2">The sequence shown here is derived from an EMBL/GenBank/DDBJ whole genome shotgun (WGS) entry which is preliminary data.</text>
</comment>
<accession>A0A6A4RA31</accession>
<organism evidence="2 3">
    <name type="scientific">Lupinus albus</name>
    <name type="common">White lupine</name>
    <name type="synonym">Lupinus termis</name>
    <dbReference type="NCBI Taxonomy" id="3870"/>
    <lineage>
        <taxon>Eukaryota</taxon>
        <taxon>Viridiplantae</taxon>
        <taxon>Streptophyta</taxon>
        <taxon>Embryophyta</taxon>
        <taxon>Tracheophyta</taxon>
        <taxon>Spermatophyta</taxon>
        <taxon>Magnoliopsida</taxon>
        <taxon>eudicotyledons</taxon>
        <taxon>Gunneridae</taxon>
        <taxon>Pentapetalae</taxon>
        <taxon>rosids</taxon>
        <taxon>fabids</taxon>
        <taxon>Fabales</taxon>
        <taxon>Fabaceae</taxon>
        <taxon>Papilionoideae</taxon>
        <taxon>50 kb inversion clade</taxon>
        <taxon>genistoids sensu lato</taxon>
        <taxon>core genistoids</taxon>
        <taxon>Genisteae</taxon>
        <taxon>Lupinus</taxon>
    </lineage>
</organism>
<evidence type="ECO:0000313" key="3">
    <source>
        <dbReference type="Proteomes" id="UP000447434"/>
    </source>
</evidence>
<dbReference type="Proteomes" id="UP000447434">
    <property type="component" value="Chromosome 1"/>
</dbReference>
<evidence type="ECO:0000313" key="2">
    <source>
        <dbReference type="EMBL" id="KAE9621816.1"/>
    </source>
</evidence>
<feature type="transmembrane region" description="Helical" evidence="1">
    <location>
        <begin position="12"/>
        <end position="32"/>
    </location>
</feature>
<sequence>MLLGIQAEISVIMLDLNMILVMAQGLNLIFGWDLFTCIVLTATGAVFQQLLALLLWFHGLTDISKEHLMHLQWSLFGQ</sequence>
<dbReference type="EMBL" id="WOCE01000001">
    <property type="protein sequence ID" value="KAE9621816.1"/>
    <property type="molecule type" value="Genomic_DNA"/>
</dbReference>
<keyword evidence="1" id="KW-0472">Membrane</keyword>